<dbReference type="EMBL" id="JAHLFQ010000145">
    <property type="protein sequence ID" value="MBU3804388.1"/>
    <property type="molecule type" value="Genomic_DNA"/>
</dbReference>
<evidence type="ECO:0000256" key="3">
    <source>
        <dbReference type="ARBA" id="ARBA00022989"/>
    </source>
</evidence>
<evidence type="ECO:0000256" key="5">
    <source>
        <dbReference type="SAM" id="Phobius"/>
    </source>
</evidence>
<gene>
    <name evidence="6" type="ORF">H9872_06500</name>
</gene>
<protein>
    <submittedName>
        <fullName evidence="6">Chloride channel protein</fullName>
    </submittedName>
</protein>
<dbReference type="PANTHER" id="PTHR43427:SF12">
    <property type="entry name" value="CHLORIDE TRANSPORTER"/>
    <property type="match status" value="1"/>
</dbReference>
<dbReference type="Proteomes" id="UP000824229">
    <property type="component" value="Unassembled WGS sequence"/>
</dbReference>
<dbReference type="GO" id="GO:0016020">
    <property type="term" value="C:membrane"/>
    <property type="evidence" value="ECO:0007669"/>
    <property type="project" value="UniProtKB-SubCell"/>
</dbReference>
<feature type="transmembrane region" description="Helical" evidence="5">
    <location>
        <begin position="21"/>
        <end position="43"/>
    </location>
</feature>
<proteinExistence type="predicted"/>
<dbReference type="Gene3D" id="1.10.3080.10">
    <property type="entry name" value="Clc chloride channel"/>
    <property type="match status" value="1"/>
</dbReference>
<comment type="caution">
    <text evidence="6">The sequence shown here is derived from an EMBL/GenBank/DDBJ whole genome shotgun (WGS) entry which is preliminary data.</text>
</comment>
<dbReference type="PANTHER" id="PTHR43427">
    <property type="entry name" value="CHLORIDE CHANNEL PROTEIN CLC-E"/>
    <property type="match status" value="1"/>
</dbReference>
<name>A0A9E2KD46_9FIRM</name>
<keyword evidence="3 5" id="KW-1133">Transmembrane helix</keyword>
<dbReference type="InterPro" id="IPR001807">
    <property type="entry name" value="ClC"/>
</dbReference>
<evidence type="ECO:0000256" key="2">
    <source>
        <dbReference type="ARBA" id="ARBA00022692"/>
    </source>
</evidence>
<feature type="transmembrane region" description="Helical" evidence="5">
    <location>
        <begin position="55"/>
        <end position="74"/>
    </location>
</feature>
<feature type="transmembrane region" description="Helical" evidence="5">
    <location>
        <begin position="95"/>
        <end position="114"/>
    </location>
</feature>
<evidence type="ECO:0000313" key="6">
    <source>
        <dbReference type="EMBL" id="MBU3804388.1"/>
    </source>
</evidence>
<evidence type="ECO:0000256" key="1">
    <source>
        <dbReference type="ARBA" id="ARBA00004141"/>
    </source>
</evidence>
<dbReference type="SUPFAM" id="SSF81340">
    <property type="entry name" value="Clc chloride channel"/>
    <property type="match status" value="1"/>
</dbReference>
<evidence type="ECO:0000313" key="7">
    <source>
        <dbReference type="Proteomes" id="UP000824229"/>
    </source>
</evidence>
<dbReference type="InterPro" id="IPR050368">
    <property type="entry name" value="ClC-type_chloride_channel"/>
</dbReference>
<feature type="transmembrane region" description="Helical" evidence="5">
    <location>
        <begin position="179"/>
        <end position="199"/>
    </location>
</feature>
<dbReference type="AlphaFoldDB" id="A0A9E2KD46"/>
<feature type="non-terminal residue" evidence="6">
    <location>
        <position position="262"/>
    </location>
</feature>
<accession>A0A9E2KD46</accession>
<reference evidence="6" key="2">
    <citation type="submission" date="2021-04" db="EMBL/GenBank/DDBJ databases">
        <authorList>
            <person name="Gilroy R."/>
        </authorList>
    </citation>
    <scope>NUCLEOTIDE SEQUENCE</scope>
    <source>
        <strain evidence="6">B5-657</strain>
    </source>
</reference>
<dbReference type="GO" id="GO:0015108">
    <property type="term" value="F:chloride transmembrane transporter activity"/>
    <property type="evidence" value="ECO:0007669"/>
    <property type="project" value="InterPro"/>
</dbReference>
<feature type="transmembrane region" description="Helical" evidence="5">
    <location>
        <begin position="147"/>
        <end position="167"/>
    </location>
</feature>
<sequence>MPKIIEHAKQIKQRYFIFFKWFILASIVGLIVGTFSTLFHFAIEKATLLRISYNYLIYFMPLAGLIIVFLYNITHQPDELNTNLVLECVRSSKHLPLIMAPLIFISTVLTHLVGGSSGREGAALQLGGSLSTYIGERLHLDENDLRILTMCGMSAAFSALFRTPIGATIFSMEVISVGIMYYVALVPCIIAAVVGYAISGYFGVAATRYPLNFITSLNFITLFQVVVLGILCALLSILFCKTLHMAHALYSKYFKNPYLRIC</sequence>
<comment type="subcellular location">
    <subcellularLocation>
        <location evidence="1">Membrane</location>
        <topology evidence="1">Multi-pass membrane protein</topology>
    </subcellularLocation>
</comment>
<organism evidence="6 7">
    <name type="scientific">Candidatus Cellulosilyticum pullistercoris</name>
    <dbReference type="NCBI Taxonomy" id="2838521"/>
    <lineage>
        <taxon>Bacteria</taxon>
        <taxon>Bacillati</taxon>
        <taxon>Bacillota</taxon>
        <taxon>Clostridia</taxon>
        <taxon>Lachnospirales</taxon>
        <taxon>Cellulosilyticaceae</taxon>
        <taxon>Cellulosilyticum</taxon>
    </lineage>
</organism>
<reference evidence="6" key="1">
    <citation type="journal article" date="2021" name="PeerJ">
        <title>Extensive microbial diversity within the chicken gut microbiome revealed by metagenomics and culture.</title>
        <authorList>
            <person name="Gilroy R."/>
            <person name="Ravi A."/>
            <person name="Getino M."/>
            <person name="Pursley I."/>
            <person name="Horton D.L."/>
            <person name="Alikhan N.F."/>
            <person name="Baker D."/>
            <person name="Gharbi K."/>
            <person name="Hall N."/>
            <person name="Watson M."/>
            <person name="Adriaenssens E.M."/>
            <person name="Foster-Nyarko E."/>
            <person name="Jarju S."/>
            <person name="Secka A."/>
            <person name="Antonio M."/>
            <person name="Oren A."/>
            <person name="Chaudhuri R.R."/>
            <person name="La Ragione R."/>
            <person name="Hildebrand F."/>
            <person name="Pallen M.J."/>
        </authorList>
    </citation>
    <scope>NUCLEOTIDE SEQUENCE</scope>
    <source>
        <strain evidence="6">B5-657</strain>
    </source>
</reference>
<dbReference type="Pfam" id="PF00654">
    <property type="entry name" value="Voltage_CLC"/>
    <property type="match status" value="1"/>
</dbReference>
<evidence type="ECO:0000256" key="4">
    <source>
        <dbReference type="ARBA" id="ARBA00023136"/>
    </source>
</evidence>
<dbReference type="InterPro" id="IPR014743">
    <property type="entry name" value="Cl-channel_core"/>
</dbReference>
<feature type="transmembrane region" description="Helical" evidence="5">
    <location>
        <begin position="219"/>
        <end position="240"/>
    </location>
</feature>
<keyword evidence="4 5" id="KW-0472">Membrane</keyword>
<keyword evidence="2 5" id="KW-0812">Transmembrane</keyword>